<dbReference type="PROSITE" id="PS00894">
    <property type="entry name" value="HTH_DEOR_1"/>
    <property type="match status" value="1"/>
</dbReference>
<dbReference type="PANTHER" id="PTHR30363">
    <property type="entry name" value="HTH-TYPE TRANSCRIPTIONAL REGULATOR SRLR-RELATED"/>
    <property type="match status" value="1"/>
</dbReference>
<dbReference type="PANTHER" id="PTHR30363:SF44">
    <property type="entry name" value="AGA OPERON TRANSCRIPTIONAL REPRESSOR-RELATED"/>
    <property type="match status" value="1"/>
</dbReference>
<evidence type="ECO:0000256" key="2">
    <source>
        <dbReference type="ARBA" id="ARBA00023125"/>
    </source>
</evidence>
<proteinExistence type="predicted"/>
<dbReference type="Pfam" id="PF00455">
    <property type="entry name" value="DeoRC"/>
    <property type="match status" value="1"/>
</dbReference>
<dbReference type="InterPro" id="IPR050313">
    <property type="entry name" value="Carb_Metab_HTH_regulators"/>
</dbReference>
<protein>
    <submittedName>
        <fullName evidence="5">Transcriptional regulator, DeoR family</fullName>
    </submittedName>
</protein>
<comment type="caution">
    <text evidence="5">The sequence shown here is derived from an EMBL/GenBank/DDBJ whole genome shotgun (WGS) entry which is preliminary data.</text>
</comment>
<keyword evidence="3" id="KW-0804">Transcription</keyword>
<evidence type="ECO:0000313" key="5">
    <source>
        <dbReference type="EMBL" id="SIQ36014.1"/>
    </source>
</evidence>
<dbReference type="SUPFAM" id="SSF46785">
    <property type="entry name" value="Winged helix' DNA-binding domain"/>
    <property type="match status" value="1"/>
</dbReference>
<reference evidence="5 6" key="1">
    <citation type="submission" date="2017-01" db="EMBL/GenBank/DDBJ databases">
        <authorList>
            <person name="Varghese N."/>
            <person name="Submissions S."/>
        </authorList>
    </citation>
    <scope>NUCLEOTIDE SEQUENCE [LARGE SCALE GENOMIC DNA]</scope>
    <source>
        <strain evidence="5 6">ATCC 23464</strain>
    </source>
</reference>
<evidence type="ECO:0000256" key="1">
    <source>
        <dbReference type="ARBA" id="ARBA00023015"/>
    </source>
</evidence>
<dbReference type="InterPro" id="IPR036390">
    <property type="entry name" value="WH_DNA-bd_sf"/>
</dbReference>
<keyword evidence="2" id="KW-0238">DNA-binding</keyword>
<dbReference type="InterPro" id="IPR018356">
    <property type="entry name" value="Tscrpt_reg_HTH_DeoR_CS"/>
</dbReference>
<dbReference type="InterPro" id="IPR014036">
    <property type="entry name" value="DeoR-like_C"/>
</dbReference>
<evidence type="ECO:0000256" key="3">
    <source>
        <dbReference type="ARBA" id="ARBA00023163"/>
    </source>
</evidence>
<sequence length="261" mass="29315">MSSMKRHQQIMELLIQQGEVTVHDLSEQLDVTGKTIRNDLEVLEQRSLLTRVHGGAVLKHATDLGLLPLQIPNQKHITEKNNIAQKALELIEENDIIALDGGSTTLAIAKLLEDKPLTVITNDLFIMSELIRKTKIRLVIPGGYRNRNLLVGNEAITFIRKLNIQKAFISTTAIHPEQGLSIYTSELYDMKRALLETAKNVYCVVDSSKFGKMALLTFAQLNEFSSIITDRNLSAVDIHAYEEHKAKLLFANHLIKPIIES</sequence>
<keyword evidence="6" id="KW-1185">Reference proteome</keyword>
<dbReference type="Proteomes" id="UP000186666">
    <property type="component" value="Unassembled WGS sequence"/>
</dbReference>
<dbReference type="Gene3D" id="1.10.10.10">
    <property type="entry name" value="Winged helix-like DNA-binding domain superfamily/Winged helix DNA-binding domain"/>
    <property type="match status" value="1"/>
</dbReference>
<keyword evidence="1" id="KW-0805">Transcription regulation</keyword>
<dbReference type="InterPro" id="IPR036388">
    <property type="entry name" value="WH-like_DNA-bd_sf"/>
</dbReference>
<organism evidence="5 6">
    <name type="scientific">Paenibacillus macquariensis</name>
    <dbReference type="NCBI Taxonomy" id="948756"/>
    <lineage>
        <taxon>Bacteria</taxon>
        <taxon>Bacillati</taxon>
        <taxon>Bacillota</taxon>
        <taxon>Bacilli</taxon>
        <taxon>Bacillales</taxon>
        <taxon>Paenibacillaceae</taxon>
        <taxon>Paenibacillus</taxon>
    </lineage>
</organism>
<gene>
    <name evidence="5" type="ORF">SAMN05421578_101396</name>
</gene>
<dbReference type="InterPro" id="IPR037171">
    <property type="entry name" value="NagB/RpiA_transferase-like"/>
</dbReference>
<dbReference type="PROSITE" id="PS51000">
    <property type="entry name" value="HTH_DEOR_2"/>
    <property type="match status" value="1"/>
</dbReference>
<name>A0ABY1JKU2_9BACL</name>
<evidence type="ECO:0000313" key="6">
    <source>
        <dbReference type="Proteomes" id="UP000186666"/>
    </source>
</evidence>
<evidence type="ECO:0000259" key="4">
    <source>
        <dbReference type="PROSITE" id="PS51000"/>
    </source>
</evidence>
<dbReference type="Pfam" id="PF08220">
    <property type="entry name" value="HTH_DeoR"/>
    <property type="match status" value="1"/>
</dbReference>
<feature type="domain" description="HTH deoR-type" evidence="4">
    <location>
        <begin position="3"/>
        <end position="58"/>
    </location>
</feature>
<dbReference type="InterPro" id="IPR001034">
    <property type="entry name" value="DeoR_HTH"/>
</dbReference>
<dbReference type="Gene3D" id="3.40.50.1360">
    <property type="match status" value="1"/>
</dbReference>
<dbReference type="SMART" id="SM00420">
    <property type="entry name" value="HTH_DEOR"/>
    <property type="match status" value="1"/>
</dbReference>
<dbReference type="SUPFAM" id="SSF100950">
    <property type="entry name" value="NagB/RpiA/CoA transferase-like"/>
    <property type="match status" value="1"/>
</dbReference>
<dbReference type="PRINTS" id="PR00037">
    <property type="entry name" value="HTHLACR"/>
</dbReference>
<dbReference type="EMBL" id="FTNK01000001">
    <property type="protein sequence ID" value="SIQ36014.1"/>
    <property type="molecule type" value="Genomic_DNA"/>
</dbReference>
<dbReference type="SMART" id="SM01134">
    <property type="entry name" value="DeoRC"/>
    <property type="match status" value="1"/>
</dbReference>
<accession>A0ABY1JKU2</accession>